<keyword evidence="3" id="KW-1185">Reference proteome</keyword>
<feature type="region of interest" description="Disordered" evidence="1">
    <location>
        <begin position="61"/>
        <end position="89"/>
    </location>
</feature>
<organism evidence="2 3">
    <name type="scientific">Caenorhabditis japonica</name>
    <dbReference type="NCBI Taxonomy" id="281687"/>
    <lineage>
        <taxon>Eukaryota</taxon>
        <taxon>Metazoa</taxon>
        <taxon>Ecdysozoa</taxon>
        <taxon>Nematoda</taxon>
        <taxon>Chromadorea</taxon>
        <taxon>Rhabditida</taxon>
        <taxon>Rhabditina</taxon>
        <taxon>Rhabditomorpha</taxon>
        <taxon>Rhabditoidea</taxon>
        <taxon>Rhabditidae</taxon>
        <taxon>Peloderinae</taxon>
        <taxon>Caenorhabditis</taxon>
    </lineage>
</organism>
<dbReference type="EnsemblMetazoa" id="CJA13951.1">
    <property type="protein sequence ID" value="CJA13951.1"/>
    <property type="gene ID" value="WBGene00133155"/>
</dbReference>
<protein>
    <submittedName>
        <fullName evidence="2">Uncharacterized protein</fullName>
    </submittedName>
</protein>
<dbReference type="AlphaFoldDB" id="A0A8R1DW80"/>
<name>A0A8R1DW80_CAEJA</name>
<evidence type="ECO:0000313" key="2">
    <source>
        <dbReference type="EnsemblMetazoa" id="CJA13951.1"/>
    </source>
</evidence>
<dbReference type="Proteomes" id="UP000005237">
    <property type="component" value="Unassembled WGS sequence"/>
</dbReference>
<sequence length="89" mass="10315">MDRSDPNFKSLSNECRETVKKDHEEFSKDRLLQAAQNKKSMKKVTRDIQEYKTFIPCLQSSTSGQRITSQTEMEQEFQQSYGDGQALGF</sequence>
<evidence type="ECO:0000313" key="3">
    <source>
        <dbReference type="Proteomes" id="UP000005237"/>
    </source>
</evidence>
<feature type="compositionally biased region" description="Polar residues" evidence="1">
    <location>
        <begin position="61"/>
        <end position="82"/>
    </location>
</feature>
<accession>A0A8R1DW80</accession>
<reference evidence="2" key="2">
    <citation type="submission" date="2022-06" db="UniProtKB">
        <authorList>
            <consortium name="EnsemblMetazoa"/>
        </authorList>
    </citation>
    <scope>IDENTIFICATION</scope>
    <source>
        <strain evidence="2">DF5081</strain>
    </source>
</reference>
<evidence type="ECO:0000256" key="1">
    <source>
        <dbReference type="SAM" id="MobiDB-lite"/>
    </source>
</evidence>
<proteinExistence type="predicted"/>
<reference evidence="3" key="1">
    <citation type="submission" date="2010-08" db="EMBL/GenBank/DDBJ databases">
        <authorList>
            <consortium name="Caenorhabditis japonica Sequencing Consortium"/>
            <person name="Wilson R.K."/>
        </authorList>
    </citation>
    <scope>NUCLEOTIDE SEQUENCE [LARGE SCALE GENOMIC DNA]</scope>
    <source>
        <strain evidence="3">DF5081</strain>
    </source>
</reference>